<sequence length="1666" mass="182646">MTNVEKREEFCRRASPAAKAAVLKKVAEYEKHGKLPAPGGSLGAVAGQSDMYPGLEHSGEVLFALTTSAADPDIGDTGESSRVPRVGGGPELHPGLADMGDDVFGSVLTPNAEFSCADGSPFELCYGRGSHRPALLGTTSPAVTTFNYYSVLDGVDEPAVPVPAGGNSSSTACGSRSGAASVRRPPRRPGRKVHCYDPSRHTFLLNPFSAGSTRVSVRVFPVYDSWVYIDTITAFFPTRARLERTQSVWEAGRVRHLGSGYRISPRQLWFTPSVQRVHANMVSHSGALLLRAESMLCGAIGFRTDSRGAGGGALHVEVIAHALRRIREAMARLEELMRLEPVVVCVSFMGLKDWATELGLATGALMSAMDSNGLLLVDLGAVRLSSRHGSGSDSGSDYGGHRAGSDCGDGGSMPDLESISDSDSDSDFDFDSVDGRVADLAVSGDGDGGSMPDLESVYGSDSDFDLDSVDGRVADLADSASDSGSVPDLCLSSDSEGDDNVSEARMPCDAWACGVFPTREPRCVDVACGADAGPTGPSCAVGKCALLDSGATKHIFNSMSVFNGDFDLEARESFRVVQAQAVSSTGSGSVTFAKTDLQSGRLVGLRLLGAHCIPGQSFNLISVVDLEDAGFRVDFGARQISSGGAVFSFSRIGNQYIIKEDCTGALDTYMACAAHADRDEQRDRSDWKFEDTEPHFTIHGPFHLELFASDDNHILSDYCTVTDSCFDKDWAGRSCYGNPPFEHEIILRCLQKALEDFARDPAHTKLLFVLPKWTTSSWWHLTTHFSIVHEYPAGHKIFSAPKASCYNVINLEPCGEDRVWIEDTRWPVVVLFKDSHTVEQLDLKMLQHVRLGHVGDKPIDHMFAQDIPMGISGSQYASSPVQNCPERCIACRLTKAIRPSVKSTGREPSKELGILVWSDTCGPFRFSAGGYRWFVLFVDDSTTWIYIYFLKHKSDYLDAFKKCLVEIKRHRSGMGLSEDYHMILHTDGDNTMIAGQTAAYCKENGIEQRHGSPYLHENQARVERSHRDVQAITRALLLTSGFTVEMWPLAARHGVYILNRVFRKSLGWTSAYYLVHRKHADLSQLRIFGCLAYPFIDPMVREHKLSDRSRELRYVGHSEVSSAYLLYDPDSGKVVNSGMVTFSERLDKMGKIVTTWDPSVVAPLKTNFMATVLDAPYRDPVPDLLETPVLEQGVYLQEGEDEVMAVVKVETSDGVCWVSLSSYLEPGQERLALLRACPTYGHINANYPLFTEVRAVTGKGDFEEAMICCRAVGPHALPYCVVLLTNFTVMDLPPGSVHFPPTHTCLGVQEDTVPAEQDSMLPAGVTEPKSYSRVLVAPDVAEWLESIQNELEALVQIKRALLMMKEEDVPPGVKLLDMSLVLKVKLDKNRQLVKRKSRICVHGNKQEYGIDYVDTFAPCTQLSSVRIVIVLALNLGLVVYHMDVDTAFLNSVLDEDLYVRLPRGLEYGGCRCAKLLKAVYGLKQAGKEWFDTSDAFIMGYDPRMQRSEIEPCMYFIKDDDITVIILAYVDDYLVATDDKTWYDTFVAQFHSRYSCRDMGTLDLVMGIGVRWGGGTAYLSQTGYISQMVNTYGLTDAKPASVPMSPGMTLSPADGKDKSVSLSTTEAEIIAMSEGAREIKYILNVLDSLRLCPGFDKESECGGQYST</sequence>
<evidence type="ECO:0000313" key="5">
    <source>
        <dbReference type="EMBL" id="KAK3283502.1"/>
    </source>
</evidence>
<dbReference type="Pfam" id="PF07727">
    <property type="entry name" value="RVT_2"/>
    <property type="match status" value="1"/>
</dbReference>
<dbReference type="InterPro" id="IPR057670">
    <property type="entry name" value="SH3_retrovirus"/>
</dbReference>
<dbReference type="PANTHER" id="PTHR42648:SF18">
    <property type="entry name" value="RETROTRANSPOSON, UNCLASSIFIED-LIKE PROTEIN"/>
    <property type="match status" value="1"/>
</dbReference>
<dbReference type="GO" id="GO:0046872">
    <property type="term" value="F:metal ion binding"/>
    <property type="evidence" value="ECO:0007669"/>
    <property type="project" value="UniProtKB-KW"/>
</dbReference>
<dbReference type="GO" id="GO:0009007">
    <property type="term" value="F:site-specific DNA-methyltransferase (adenine-specific) activity"/>
    <property type="evidence" value="ECO:0007669"/>
    <property type="project" value="InterPro"/>
</dbReference>
<dbReference type="Proteomes" id="UP001190700">
    <property type="component" value="Unassembled WGS sequence"/>
</dbReference>
<evidence type="ECO:0000256" key="1">
    <source>
        <dbReference type="ARBA" id="ARBA00022723"/>
    </source>
</evidence>
<dbReference type="InterPro" id="IPR012337">
    <property type="entry name" value="RNaseH-like_sf"/>
</dbReference>
<evidence type="ECO:0000313" key="6">
    <source>
        <dbReference type="Proteomes" id="UP001190700"/>
    </source>
</evidence>
<protein>
    <recommendedName>
        <fullName evidence="4">Integrase catalytic domain-containing protein</fullName>
    </recommendedName>
</protein>
<feature type="region of interest" description="Disordered" evidence="3">
    <location>
        <begin position="439"/>
        <end position="461"/>
    </location>
</feature>
<feature type="compositionally biased region" description="Low complexity" evidence="3">
    <location>
        <begin position="172"/>
        <end position="183"/>
    </location>
</feature>
<dbReference type="GO" id="GO:0003677">
    <property type="term" value="F:DNA binding"/>
    <property type="evidence" value="ECO:0007669"/>
    <property type="project" value="InterPro"/>
</dbReference>
<proteinExistence type="predicted"/>
<dbReference type="Pfam" id="PF05869">
    <property type="entry name" value="Dam"/>
    <property type="match status" value="1"/>
</dbReference>
<dbReference type="InterPro" id="IPR013103">
    <property type="entry name" value="RVT_2"/>
</dbReference>
<dbReference type="EMBL" id="LGRX02002743">
    <property type="protein sequence ID" value="KAK3283502.1"/>
    <property type="molecule type" value="Genomic_DNA"/>
</dbReference>
<dbReference type="GO" id="GO:0009307">
    <property type="term" value="P:DNA restriction-modification system"/>
    <property type="evidence" value="ECO:0007669"/>
    <property type="project" value="InterPro"/>
</dbReference>
<keyword evidence="1" id="KW-0479">Metal-binding</keyword>
<gene>
    <name evidence="5" type="ORF">CYMTET_8801</name>
</gene>
<dbReference type="GO" id="GO:0015074">
    <property type="term" value="P:DNA integration"/>
    <property type="evidence" value="ECO:0007669"/>
    <property type="project" value="InterPro"/>
</dbReference>
<accession>A0AAE0LFR3</accession>
<keyword evidence="2" id="KW-0378">Hydrolase</keyword>
<evidence type="ECO:0000256" key="3">
    <source>
        <dbReference type="SAM" id="MobiDB-lite"/>
    </source>
</evidence>
<dbReference type="PROSITE" id="PS50994">
    <property type="entry name" value="INTEGRASE"/>
    <property type="match status" value="1"/>
</dbReference>
<comment type="caution">
    <text evidence="5">The sequence shown here is derived from an EMBL/GenBank/DDBJ whole genome shotgun (WGS) entry which is preliminary data.</text>
</comment>
<feature type="region of interest" description="Disordered" evidence="3">
    <location>
        <begin position="388"/>
        <end position="426"/>
    </location>
</feature>
<feature type="region of interest" description="Disordered" evidence="3">
    <location>
        <begin position="477"/>
        <end position="498"/>
    </location>
</feature>
<feature type="region of interest" description="Disordered" evidence="3">
    <location>
        <begin position="70"/>
        <end position="98"/>
    </location>
</feature>
<name>A0AAE0LFR3_9CHLO</name>
<dbReference type="InterPro" id="IPR039537">
    <property type="entry name" value="Retrotran_Ty1/copia-like"/>
</dbReference>
<feature type="domain" description="Integrase catalytic" evidence="4">
    <location>
        <begin position="904"/>
        <end position="1079"/>
    </location>
</feature>
<dbReference type="InterPro" id="IPR001584">
    <property type="entry name" value="Integrase_cat-core"/>
</dbReference>
<reference evidence="5 6" key="1">
    <citation type="journal article" date="2015" name="Genome Biol. Evol.">
        <title>Comparative Genomics of a Bacterivorous Green Alga Reveals Evolutionary Causalities and Consequences of Phago-Mixotrophic Mode of Nutrition.</title>
        <authorList>
            <person name="Burns J.A."/>
            <person name="Paasch A."/>
            <person name="Narechania A."/>
            <person name="Kim E."/>
        </authorList>
    </citation>
    <scope>NUCLEOTIDE SEQUENCE [LARGE SCALE GENOMIC DNA]</scope>
    <source>
        <strain evidence="5 6">PLY_AMNH</strain>
    </source>
</reference>
<organism evidence="5 6">
    <name type="scientific">Cymbomonas tetramitiformis</name>
    <dbReference type="NCBI Taxonomy" id="36881"/>
    <lineage>
        <taxon>Eukaryota</taxon>
        <taxon>Viridiplantae</taxon>
        <taxon>Chlorophyta</taxon>
        <taxon>Pyramimonadophyceae</taxon>
        <taxon>Pyramimonadales</taxon>
        <taxon>Pyramimonadaceae</taxon>
        <taxon>Cymbomonas</taxon>
    </lineage>
</organism>
<dbReference type="GO" id="GO:0016787">
    <property type="term" value="F:hydrolase activity"/>
    <property type="evidence" value="ECO:0007669"/>
    <property type="project" value="UniProtKB-KW"/>
</dbReference>
<dbReference type="InterPro" id="IPR008593">
    <property type="entry name" value="Dam_MeTrfase"/>
</dbReference>
<keyword evidence="6" id="KW-1185">Reference proteome</keyword>
<dbReference type="SUPFAM" id="SSF53098">
    <property type="entry name" value="Ribonuclease H-like"/>
    <property type="match status" value="1"/>
</dbReference>
<evidence type="ECO:0000259" key="4">
    <source>
        <dbReference type="PROSITE" id="PS50994"/>
    </source>
</evidence>
<dbReference type="InterPro" id="IPR036397">
    <property type="entry name" value="RNaseH_sf"/>
</dbReference>
<dbReference type="Gene3D" id="3.30.420.10">
    <property type="entry name" value="Ribonuclease H-like superfamily/Ribonuclease H"/>
    <property type="match status" value="1"/>
</dbReference>
<evidence type="ECO:0000256" key="2">
    <source>
        <dbReference type="ARBA" id="ARBA00022801"/>
    </source>
</evidence>
<feature type="region of interest" description="Disordered" evidence="3">
    <location>
        <begin position="166"/>
        <end position="192"/>
    </location>
</feature>
<dbReference type="PANTHER" id="PTHR42648">
    <property type="entry name" value="TRANSPOSASE, PUTATIVE-RELATED"/>
    <property type="match status" value="1"/>
</dbReference>
<dbReference type="Pfam" id="PF25597">
    <property type="entry name" value="SH3_retrovirus"/>
    <property type="match status" value="1"/>
</dbReference>